<comment type="catalytic activity">
    <reaction evidence="22">
        <text>octan-3-one + NADPH + O2 + H(+) = ethyl hexanoate + NADP(+) + H2O</text>
        <dbReference type="Rhea" id="RHEA:54856"/>
        <dbReference type="ChEBI" id="CHEBI:15377"/>
        <dbReference type="ChEBI" id="CHEBI:15378"/>
        <dbReference type="ChEBI" id="CHEBI:15379"/>
        <dbReference type="ChEBI" id="CHEBI:57783"/>
        <dbReference type="ChEBI" id="CHEBI:58349"/>
        <dbReference type="ChEBI" id="CHEBI:80946"/>
        <dbReference type="ChEBI" id="CHEBI:86055"/>
    </reaction>
    <physiologicalReaction direction="left-to-right" evidence="22">
        <dbReference type="Rhea" id="RHEA:54857"/>
    </physiologicalReaction>
</comment>
<keyword evidence="15 27" id="KW-0472">Membrane</keyword>
<dbReference type="PIRSF" id="PIRSF000332">
    <property type="entry name" value="FMO"/>
    <property type="match status" value="1"/>
</dbReference>
<comment type="subcellular location">
    <subcellularLocation>
        <location evidence="27">Endoplasmic reticulum membrane</location>
    </subcellularLocation>
    <subcellularLocation>
        <location evidence="2">Microsome membrane</location>
    </subcellularLocation>
</comment>
<keyword evidence="6 27" id="KW-0285">Flavoprotein</keyword>
<evidence type="ECO:0000256" key="4">
    <source>
        <dbReference type="ARBA" id="ARBA00022481"/>
    </source>
</evidence>
<comment type="function">
    <text evidence="16">Acts as a Baeyer-Villiger monooxygenase on a broad range of substrates. Catalyzes the insertion of an oxygen atom into a carbon-carbon bond adjacent to a carbonyl, which converts ketones to esters. Active on diverse carbonyl compounds, whereas soft nucleophiles are mostly non- or poorly reactive. In contrast with other forms of FMO it is non- or poorly active on 'classical' substrates such as drugs, pesticides, and dietary components containing soft nucleophilic heteroatoms. Able to oxidize drug molecules bearing a carbonyl group on an aliphatic chain, such as nabumetone and pentoxifylline. Also, in the absence of substrates, shows slow but yet significant NADPH oxidase activity. Acts as a positive modulator of cholesterol biosynthesis as well as glucose homeostasis, promoting metabolic aging via pleiotropic effects.</text>
</comment>
<evidence type="ECO:0000256" key="23">
    <source>
        <dbReference type="ARBA" id="ARBA00048989"/>
    </source>
</evidence>
<keyword evidence="5" id="KW-0597">Phosphoprotein</keyword>
<dbReference type="Pfam" id="PF00743">
    <property type="entry name" value="FMO-like"/>
    <property type="match status" value="1"/>
</dbReference>
<dbReference type="InterPro" id="IPR036188">
    <property type="entry name" value="FAD/NAD-bd_sf"/>
</dbReference>
<keyword evidence="12 27" id="KW-0560">Oxidoreductase</keyword>
<dbReference type="PRINTS" id="PR00370">
    <property type="entry name" value="FMOXYGENASE"/>
</dbReference>
<dbReference type="InterPro" id="IPR050346">
    <property type="entry name" value="FMO-like"/>
</dbReference>
<sequence length="533" mass="60664">MVKRVAVIGAGASGLTAIKCCLDEGLEPTCFEKTDDIGGLWRFKDEPEDGRASIYKSVVINTSKEMMCFSDFPAPDDFPNFMHNSRIMEYFRMYAEKFNLLKYIHNKTAVCSIEKTWDFPTTGQWIVTTEREGNQDIAIFDAVLICTGHHSFPNLPLSSFPGIEQFKGQNLHSREYKRPDNFKGKRVLVIGIGNSGGDIAVELSRTAEKVFLSTRRGAWVTHRVSKNGYPRDISNLSRFQNLISKTLPSSVTNYLIESALNNRFNHCNYGLLPQHRFNGQHPTVNDELPNRIISGYVQIRPNVKEFTSTDVIFEDGTVEKNIDAVIFATGYSISFPFCDKSVLQVNNNKVCLYKYMFPYHLEMYTLAVVGLIQPIGAIMPISELQCRLATRVFKGLVKLPDKEAMAFDIGKKKFKIDNRYVPSQRHTIQVDYVEYMDELATVLGVKPDLLRLFTTDPRLGFQVLFGPCTPYQFRLMGPGKWSGARNAIMTQWNRIIMPTKTRTLKISTQDAYFPRMLLVGAVMIILAIFMFHF</sequence>
<comment type="caution">
    <text evidence="30">The sequence shown here is derived from an EMBL/GenBank/DDBJ whole genome shotgun (WGS) entry which is preliminary data.</text>
</comment>
<feature type="transmembrane region" description="Helical" evidence="29">
    <location>
        <begin position="512"/>
        <end position="531"/>
    </location>
</feature>
<comment type="catalytic activity">
    <reaction evidence="18">
        <text>heptan-2-one + NADPH + O2 + H(+) = pentyl acetate + NADP(+) + H2O</text>
        <dbReference type="Rhea" id="RHEA:54836"/>
        <dbReference type="ChEBI" id="CHEBI:5672"/>
        <dbReference type="ChEBI" id="CHEBI:15377"/>
        <dbReference type="ChEBI" id="CHEBI:15378"/>
        <dbReference type="ChEBI" id="CHEBI:15379"/>
        <dbReference type="ChEBI" id="CHEBI:57783"/>
        <dbReference type="ChEBI" id="CHEBI:58349"/>
        <dbReference type="ChEBI" id="CHEBI:87362"/>
    </reaction>
    <physiologicalReaction direction="left-to-right" evidence="18">
        <dbReference type="Rhea" id="RHEA:54837"/>
    </physiologicalReaction>
</comment>
<accession>A0ABN9HII7</accession>
<evidence type="ECO:0000313" key="30">
    <source>
        <dbReference type="EMBL" id="CAI9619741.1"/>
    </source>
</evidence>
<keyword evidence="10 27" id="KW-0521">NADP</keyword>
<evidence type="ECO:0000256" key="27">
    <source>
        <dbReference type="PIRNR" id="PIRNR000332"/>
    </source>
</evidence>
<reference evidence="30" key="1">
    <citation type="submission" date="2023-05" db="EMBL/GenBank/DDBJ databases">
        <authorList>
            <person name="Stuckert A."/>
        </authorList>
    </citation>
    <scope>NUCLEOTIDE SEQUENCE</scope>
</reference>
<evidence type="ECO:0000256" key="21">
    <source>
        <dbReference type="ARBA" id="ARBA00047977"/>
    </source>
</evidence>
<dbReference type="EC" id="1.-.-.-" evidence="28"/>
<comment type="catalytic activity">
    <reaction evidence="25">
        <text>N,N-dimethylaniline + NADPH + O2 + H(+) = N,N-dimethylaniline N-oxide + NADP(+) + H2O</text>
        <dbReference type="Rhea" id="RHEA:24468"/>
        <dbReference type="ChEBI" id="CHEBI:15377"/>
        <dbReference type="ChEBI" id="CHEBI:15378"/>
        <dbReference type="ChEBI" id="CHEBI:15379"/>
        <dbReference type="ChEBI" id="CHEBI:16269"/>
        <dbReference type="ChEBI" id="CHEBI:17735"/>
        <dbReference type="ChEBI" id="CHEBI:57783"/>
        <dbReference type="ChEBI" id="CHEBI:58349"/>
        <dbReference type="EC" id="1.14.13.8"/>
    </reaction>
    <physiologicalReaction direction="left-to-right" evidence="25">
        <dbReference type="Rhea" id="RHEA:24469"/>
    </physiologicalReaction>
</comment>
<evidence type="ECO:0000256" key="26">
    <source>
        <dbReference type="ARBA" id="ARBA00049475"/>
    </source>
</evidence>
<evidence type="ECO:0000256" key="14">
    <source>
        <dbReference type="ARBA" id="ARBA00023098"/>
    </source>
</evidence>
<evidence type="ECO:0000256" key="1">
    <source>
        <dbReference type="ARBA" id="ARBA00001974"/>
    </source>
</evidence>
<evidence type="ECO:0000256" key="12">
    <source>
        <dbReference type="ARBA" id="ARBA00023002"/>
    </source>
</evidence>
<evidence type="ECO:0000256" key="2">
    <source>
        <dbReference type="ARBA" id="ARBA00004524"/>
    </source>
</evidence>
<evidence type="ECO:0000256" key="6">
    <source>
        <dbReference type="ARBA" id="ARBA00022630"/>
    </source>
</evidence>
<dbReference type="PANTHER" id="PTHR23023">
    <property type="entry name" value="DIMETHYLANILINE MONOOXYGENASE"/>
    <property type="match status" value="1"/>
</dbReference>
<evidence type="ECO:0000256" key="13">
    <source>
        <dbReference type="ARBA" id="ARBA00023033"/>
    </source>
</evidence>
<keyword evidence="4" id="KW-0488">Methylation</keyword>
<keyword evidence="11 29" id="KW-1133">Transmembrane helix</keyword>
<evidence type="ECO:0000256" key="20">
    <source>
        <dbReference type="ARBA" id="ARBA00047864"/>
    </source>
</evidence>
<dbReference type="InterPro" id="IPR002257">
    <property type="entry name" value="Flavin_mOase_5"/>
</dbReference>
<evidence type="ECO:0000256" key="5">
    <source>
        <dbReference type="ARBA" id="ARBA00022553"/>
    </source>
</evidence>
<evidence type="ECO:0000256" key="18">
    <source>
        <dbReference type="ARBA" id="ARBA00047574"/>
    </source>
</evidence>
<dbReference type="Proteomes" id="UP001162483">
    <property type="component" value="Unassembled WGS sequence"/>
</dbReference>
<comment type="catalytic activity">
    <reaction evidence="20">
        <text>NADPH + O2 + H(+) = H2O2 + NADP(+)</text>
        <dbReference type="Rhea" id="RHEA:11260"/>
        <dbReference type="ChEBI" id="CHEBI:15378"/>
        <dbReference type="ChEBI" id="CHEBI:15379"/>
        <dbReference type="ChEBI" id="CHEBI:16240"/>
        <dbReference type="ChEBI" id="CHEBI:57783"/>
        <dbReference type="ChEBI" id="CHEBI:58349"/>
        <dbReference type="EC" id="1.6.3.1"/>
    </reaction>
    <physiologicalReaction direction="left-to-right" evidence="20">
        <dbReference type="Rhea" id="RHEA:11261"/>
    </physiologicalReaction>
</comment>
<comment type="catalytic activity">
    <reaction evidence="24">
        <text>heptan-4-one + NADPH + O2 + H(+) = propyl butanoate + NADP(+) + H2O</text>
        <dbReference type="Rhea" id="RHEA:54852"/>
        <dbReference type="ChEBI" id="CHEBI:15377"/>
        <dbReference type="ChEBI" id="CHEBI:15378"/>
        <dbReference type="ChEBI" id="CHEBI:15379"/>
        <dbReference type="ChEBI" id="CHEBI:57783"/>
        <dbReference type="ChEBI" id="CHEBI:58349"/>
        <dbReference type="ChEBI" id="CHEBI:89484"/>
        <dbReference type="ChEBI" id="CHEBI:89719"/>
    </reaction>
    <physiologicalReaction direction="left-to-right" evidence="24">
        <dbReference type="Rhea" id="RHEA:54853"/>
    </physiologicalReaction>
</comment>
<evidence type="ECO:0000256" key="17">
    <source>
        <dbReference type="ARBA" id="ARBA00047426"/>
    </source>
</evidence>
<keyword evidence="7 29" id="KW-0812">Transmembrane</keyword>
<evidence type="ECO:0000256" key="19">
    <source>
        <dbReference type="ARBA" id="ARBA00047855"/>
    </source>
</evidence>
<evidence type="ECO:0000256" key="29">
    <source>
        <dbReference type="SAM" id="Phobius"/>
    </source>
</evidence>
<comment type="cofactor">
    <cofactor evidence="1 27 28">
        <name>FAD</name>
        <dbReference type="ChEBI" id="CHEBI:57692"/>
    </cofactor>
</comment>
<keyword evidence="13 27" id="KW-0503">Monooxygenase</keyword>
<comment type="catalytic activity">
    <reaction evidence="21">
        <text>hexan-3-one + NADPH + O2 + H(+) = ethyl butanoate + NADP(+) + H2O</text>
        <dbReference type="Rhea" id="RHEA:54844"/>
        <dbReference type="ChEBI" id="CHEBI:15377"/>
        <dbReference type="ChEBI" id="CHEBI:15378"/>
        <dbReference type="ChEBI" id="CHEBI:15379"/>
        <dbReference type="ChEBI" id="CHEBI:57783"/>
        <dbReference type="ChEBI" id="CHEBI:58349"/>
        <dbReference type="ChEBI" id="CHEBI:88764"/>
        <dbReference type="ChEBI" id="CHEBI:89891"/>
    </reaction>
    <physiologicalReaction direction="left-to-right" evidence="21">
        <dbReference type="Rhea" id="RHEA:54845"/>
    </physiologicalReaction>
</comment>
<protein>
    <recommendedName>
        <fullName evidence="28">Flavin-containing monooxygenase</fullName>
        <ecNumber evidence="28">1.-.-.-</ecNumber>
    </recommendedName>
</protein>
<dbReference type="InterPro" id="IPR000960">
    <property type="entry name" value="Flavin_mOase"/>
</dbReference>
<comment type="catalytic activity">
    <reaction evidence="17">
        <text>hexan-3-one + NADPH + O2 + H(+) = propyl propanoate + NADP(+) + H2O</text>
        <dbReference type="Rhea" id="RHEA:54848"/>
        <dbReference type="ChEBI" id="CHEBI:15377"/>
        <dbReference type="ChEBI" id="CHEBI:15378"/>
        <dbReference type="ChEBI" id="CHEBI:15379"/>
        <dbReference type="ChEBI" id="CHEBI:57783"/>
        <dbReference type="ChEBI" id="CHEBI:58349"/>
        <dbReference type="ChEBI" id="CHEBI:89828"/>
        <dbReference type="ChEBI" id="CHEBI:89891"/>
    </reaction>
    <physiologicalReaction direction="left-to-right" evidence="17">
        <dbReference type="Rhea" id="RHEA:54849"/>
    </physiologicalReaction>
</comment>
<evidence type="ECO:0000256" key="16">
    <source>
        <dbReference type="ARBA" id="ARBA00045722"/>
    </source>
</evidence>
<keyword evidence="9" id="KW-0492">Microsome</keyword>
<dbReference type="SUPFAM" id="SSF51905">
    <property type="entry name" value="FAD/NAD(P)-binding domain"/>
    <property type="match status" value="2"/>
</dbReference>
<comment type="similarity">
    <text evidence="3 27 28">Belongs to the FMO family.</text>
</comment>
<dbReference type="InterPro" id="IPR020946">
    <property type="entry name" value="Flavin_mOase-like"/>
</dbReference>
<keyword evidence="14" id="KW-0443">Lipid metabolism</keyword>
<evidence type="ECO:0000256" key="7">
    <source>
        <dbReference type="ARBA" id="ARBA00022692"/>
    </source>
</evidence>
<evidence type="ECO:0000256" key="3">
    <source>
        <dbReference type="ARBA" id="ARBA00009183"/>
    </source>
</evidence>
<gene>
    <name evidence="30" type="ORF">SPARVUS_LOCUS15881821</name>
</gene>
<organism evidence="30 31">
    <name type="scientific">Staurois parvus</name>
    <dbReference type="NCBI Taxonomy" id="386267"/>
    <lineage>
        <taxon>Eukaryota</taxon>
        <taxon>Metazoa</taxon>
        <taxon>Chordata</taxon>
        <taxon>Craniata</taxon>
        <taxon>Vertebrata</taxon>
        <taxon>Euteleostomi</taxon>
        <taxon>Amphibia</taxon>
        <taxon>Batrachia</taxon>
        <taxon>Anura</taxon>
        <taxon>Neobatrachia</taxon>
        <taxon>Ranoidea</taxon>
        <taxon>Ranidae</taxon>
        <taxon>Staurois</taxon>
    </lineage>
</organism>
<evidence type="ECO:0000313" key="31">
    <source>
        <dbReference type="Proteomes" id="UP001162483"/>
    </source>
</evidence>
<name>A0ABN9HII7_9NEOB</name>
<comment type="catalytic activity">
    <reaction evidence="19">
        <text>sulcatone + NADPH + O2 + H(+) = 4-methylpent-3-en-1-yl acetate + NADP(+) + H2O</text>
        <dbReference type="Rhea" id="RHEA:54864"/>
        <dbReference type="ChEBI" id="CHEBI:15377"/>
        <dbReference type="ChEBI" id="CHEBI:15378"/>
        <dbReference type="ChEBI" id="CHEBI:15379"/>
        <dbReference type="ChEBI" id="CHEBI:16310"/>
        <dbReference type="ChEBI" id="CHEBI:57783"/>
        <dbReference type="ChEBI" id="CHEBI:58349"/>
        <dbReference type="ChEBI" id="CHEBI:138373"/>
    </reaction>
    <physiologicalReaction direction="left-to-right" evidence="19">
        <dbReference type="Rhea" id="RHEA:54865"/>
    </physiologicalReaction>
</comment>
<evidence type="ECO:0000256" key="15">
    <source>
        <dbReference type="ARBA" id="ARBA00023136"/>
    </source>
</evidence>
<evidence type="ECO:0000256" key="28">
    <source>
        <dbReference type="RuleBase" id="RU361177"/>
    </source>
</evidence>
<comment type="catalytic activity">
    <reaction evidence="23">
        <text>(2E)-geranial + NADPH + O2 + H(+) = (1E)-2,6-dimethylhepta-1,5-dien-1-yl formate + NADP(+) + H2O</text>
        <dbReference type="Rhea" id="RHEA:54860"/>
        <dbReference type="ChEBI" id="CHEBI:15377"/>
        <dbReference type="ChEBI" id="CHEBI:15378"/>
        <dbReference type="ChEBI" id="CHEBI:15379"/>
        <dbReference type="ChEBI" id="CHEBI:16980"/>
        <dbReference type="ChEBI" id="CHEBI:57783"/>
        <dbReference type="ChEBI" id="CHEBI:58349"/>
        <dbReference type="ChEBI" id="CHEBI:138375"/>
    </reaction>
    <physiologicalReaction direction="left-to-right" evidence="23">
        <dbReference type="Rhea" id="RHEA:54861"/>
    </physiologicalReaction>
</comment>
<dbReference type="PRINTS" id="PR01125">
    <property type="entry name" value="FMOXYGENASE5"/>
</dbReference>
<keyword evidence="8 27" id="KW-0274">FAD</keyword>
<comment type="catalytic activity">
    <reaction evidence="26">
        <text>octan-3-one + NADPH + O2 + H(+) = pentyl propanoate + NADP(+) + H2O</text>
        <dbReference type="Rhea" id="RHEA:54840"/>
        <dbReference type="ChEBI" id="CHEBI:15377"/>
        <dbReference type="ChEBI" id="CHEBI:15378"/>
        <dbReference type="ChEBI" id="CHEBI:15379"/>
        <dbReference type="ChEBI" id="CHEBI:57783"/>
        <dbReference type="ChEBI" id="CHEBI:58349"/>
        <dbReference type="ChEBI" id="CHEBI:80946"/>
        <dbReference type="ChEBI" id="CHEBI:87373"/>
    </reaction>
    <physiologicalReaction direction="left-to-right" evidence="26">
        <dbReference type="Rhea" id="RHEA:54841"/>
    </physiologicalReaction>
</comment>
<evidence type="ECO:0000256" key="22">
    <source>
        <dbReference type="ARBA" id="ARBA00048459"/>
    </source>
</evidence>
<evidence type="ECO:0000256" key="9">
    <source>
        <dbReference type="ARBA" id="ARBA00022848"/>
    </source>
</evidence>
<dbReference type="Gene3D" id="3.50.50.60">
    <property type="entry name" value="FAD/NAD(P)-binding domain"/>
    <property type="match status" value="1"/>
</dbReference>
<evidence type="ECO:0000256" key="24">
    <source>
        <dbReference type="ARBA" id="ARBA00048990"/>
    </source>
</evidence>
<evidence type="ECO:0000256" key="25">
    <source>
        <dbReference type="ARBA" id="ARBA00049443"/>
    </source>
</evidence>
<evidence type="ECO:0000256" key="10">
    <source>
        <dbReference type="ARBA" id="ARBA00022857"/>
    </source>
</evidence>
<evidence type="ECO:0000256" key="11">
    <source>
        <dbReference type="ARBA" id="ARBA00022989"/>
    </source>
</evidence>
<dbReference type="EMBL" id="CATNWA010020747">
    <property type="protein sequence ID" value="CAI9619741.1"/>
    <property type="molecule type" value="Genomic_DNA"/>
</dbReference>
<keyword evidence="27" id="KW-0256">Endoplasmic reticulum</keyword>
<evidence type="ECO:0000256" key="8">
    <source>
        <dbReference type="ARBA" id="ARBA00022827"/>
    </source>
</evidence>
<keyword evidence="31" id="KW-1185">Reference proteome</keyword>
<proteinExistence type="inferred from homology"/>